<feature type="transmembrane region" description="Helical" evidence="1">
    <location>
        <begin position="7"/>
        <end position="24"/>
    </location>
</feature>
<evidence type="ECO:0000313" key="3">
    <source>
        <dbReference type="Proteomes" id="UP000663879"/>
    </source>
</evidence>
<evidence type="ECO:0000256" key="1">
    <source>
        <dbReference type="SAM" id="Phobius"/>
    </source>
</evidence>
<organism evidence="2 3">
    <name type="scientific">Brachionus calyciflorus</name>
    <dbReference type="NCBI Taxonomy" id="104777"/>
    <lineage>
        <taxon>Eukaryota</taxon>
        <taxon>Metazoa</taxon>
        <taxon>Spiralia</taxon>
        <taxon>Gnathifera</taxon>
        <taxon>Rotifera</taxon>
        <taxon>Eurotatoria</taxon>
        <taxon>Monogononta</taxon>
        <taxon>Pseudotrocha</taxon>
        <taxon>Ploima</taxon>
        <taxon>Brachionidae</taxon>
        <taxon>Brachionus</taxon>
    </lineage>
</organism>
<evidence type="ECO:0000313" key="2">
    <source>
        <dbReference type="EMBL" id="CAF0935603.1"/>
    </source>
</evidence>
<dbReference type="EMBL" id="CAJNOC010002478">
    <property type="protein sequence ID" value="CAF0935603.1"/>
    <property type="molecule type" value="Genomic_DNA"/>
</dbReference>
<keyword evidence="1" id="KW-0472">Membrane</keyword>
<accession>A0A814C586</accession>
<name>A0A814C586_9BILA</name>
<keyword evidence="3" id="KW-1185">Reference proteome</keyword>
<sequence>MYQKKKLIFIFIGLLIFYYLYNYYSLRYRYTKYVKNSVATLSQDHNFIEIVQGSQNVESESTIVSIFYYLSKSKHSNNDYEIWIMNFLKSVTSPLVLYTDDNFYKKFSPIMKELNINVTFYVSKNEWDCLKLIEKKRNKKYIENYMTHQFLLDPEKSIHSPSLYALWNSKIFLTNSVAELNPYKSKLFIYSDIGAWRDGVHNDWPHKSFVEILIKKIGNNILFGQINDEKGLYHDLIEGGFFAGTSEALKILTESFYNLHDLMIEKGEFIGKDQTMMNKLAFSLIKDKVIRLRTWDLECDSHYDKWFFYQIYLSKIYSCKNDRLSILM</sequence>
<dbReference type="AlphaFoldDB" id="A0A814C586"/>
<dbReference type="Proteomes" id="UP000663879">
    <property type="component" value="Unassembled WGS sequence"/>
</dbReference>
<dbReference type="OrthoDB" id="411632at2759"/>
<reference evidence="2" key="1">
    <citation type="submission" date="2021-02" db="EMBL/GenBank/DDBJ databases">
        <authorList>
            <person name="Nowell W R."/>
        </authorList>
    </citation>
    <scope>NUCLEOTIDE SEQUENCE</scope>
    <source>
        <strain evidence="2">Ploen Becks lab</strain>
    </source>
</reference>
<protein>
    <submittedName>
        <fullName evidence="2">Uncharacterized protein</fullName>
    </submittedName>
</protein>
<gene>
    <name evidence="2" type="ORF">OXX778_LOCUS13143</name>
</gene>
<keyword evidence="1" id="KW-1133">Transmembrane helix</keyword>
<keyword evidence="1" id="KW-0812">Transmembrane</keyword>
<comment type="caution">
    <text evidence="2">The sequence shown here is derived from an EMBL/GenBank/DDBJ whole genome shotgun (WGS) entry which is preliminary data.</text>
</comment>
<proteinExistence type="predicted"/>